<comment type="caution">
    <text evidence="2">The sequence shown here is derived from an EMBL/GenBank/DDBJ whole genome shotgun (WGS) entry which is preliminary data.</text>
</comment>
<feature type="region of interest" description="Disordered" evidence="1">
    <location>
        <begin position="1"/>
        <end position="26"/>
    </location>
</feature>
<keyword evidence="3" id="KW-1185">Reference proteome</keyword>
<dbReference type="AlphaFoldDB" id="A0A409VIQ0"/>
<dbReference type="OrthoDB" id="3223806at2759"/>
<gene>
    <name evidence="2" type="ORF">CVT26_010877</name>
</gene>
<dbReference type="Proteomes" id="UP000284706">
    <property type="component" value="Unassembled WGS sequence"/>
</dbReference>
<dbReference type="EMBL" id="NHYE01005637">
    <property type="protein sequence ID" value="PPQ66154.1"/>
    <property type="molecule type" value="Genomic_DNA"/>
</dbReference>
<feature type="non-terminal residue" evidence="2">
    <location>
        <position position="1"/>
    </location>
</feature>
<organism evidence="2 3">
    <name type="scientific">Gymnopilus dilepis</name>
    <dbReference type="NCBI Taxonomy" id="231916"/>
    <lineage>
        <taxon>Eukaryota</taxon>
        <taxon>Fungi</taxon>
        <taxon>Dikarya</taxon>
        <taxon>Basidiomycota</taxon>
        <taxon>Agaricomycotina</taxon>
        <taxon>Agaricomycetes</taxon>
        <taxon>Agaricomycetidae</taxon>
        <taxon>Agaricales</taxon>
        <taxon>Agaricineae</taxon>
        <taxon>Hymenogastraceae</taxon>
        <taxon>Gymnopilus</taxon>
    </lineage>
</organism>
<feature type="compositionally biased region" description="Basic and acidic residues" evidence="1">
    <location>
        <begin position="1"/>
        <end position="22"/>
    </location>
</feature>
<evidence type="ECO:0000256" key="1">
    <source>
        <dbReference type="SAM" id="MobiDB-lite"/>
    </source>
</evidence>
<evidence type="ECO:0000313" key="3">
    <source>
        <dbReference type="Proteomes" id="UP000284706"/>
    </source>
</evidence>
<dbReference type="InParanoid" id="A0A409VIQ0"/>
<dbReference type="Gene3D" id="3.40.50.1460">
    <property type="match status" value="1"/>
</dbReference>
<proteinExistence type="predicted"/>
<sequence length="301" mass="33303">EWKEVKELGRARASLRSEEPKSRGSNQTLSDFYTLPQMVSTHVMAVSVVVADRCAVLLHDRNGSSRLYVVFHWPNRSLIATAGRKAGAWRYSSRTDDLDHLIRAAYLNGYSILPNLDAELGWLWGEIVDQRPARSLFGPGLSSRILLAACSANEKAGEEGGRGKFTKALESAFKVVPPDQISYVELLARLENIVGRNPQLEGNNPHRMLFNSQVTTPHRHPYEVHTDDNGNGILQASSTPEQRLNLLNVILNFRLLEARAVTSQPTFSGKNILCLLYGTVPMFSVDGDLASWITGYLGTSG</sequence>
<name>A0A409VIQ0_9AGAR</name>
<protein>
    <submittedName>
        <fullName evidence="2">Uncharacterized protein</fullName>
    </submittedName>
</protein>
<reference evidence="2 3" key="1">
    <citation type="journal article" date="2018" name="Evol. Lett.">
        <title>Horizontal gene cluster transfer increased hallucinogenic mushroom diversity.</title>
        <authorList>
            <person name="Reynolds H.T."/>
            <person name="Vijayakumar V."/>
            <person name="Gluck-Thaler E."/>
            <person name="Korotkin H.B."/>
            <person name="Matheny P.B."/>
            <person name="Slot J.C."/>
        </authorList>
    </citation>
    <scope>NUCLEOTIDE SEQUENCE [LARGE SCALE GENOMIC DNA]</scope>
    <source>
        <strain evidence="2 3">SRW20</strain>
    </source>
</reference>
<evidence type="ECO:0000313" key="2">
    <source>
        <dbReference type="EMBL" id="PPQ66154.1"/>
    </source>
</evidence>
<accession>A0A409VIQ0</accession>